<evidence type="ECO:0000256" key="1">
    <source>
        <dbReference type="ARBA" id="ARBA00004651"/>
    </source>
</evidence>
<feature type="transmembrane region" description="Helical" evidence="11">
    <location>
        <begin position="181"/>
        <end position="202"/>
    </location>
</feature>
<dbReference type="PROSITE" id="PS50990">
    <property type="entry name" value="PEPTIDASE_C39"/>
    <property type="match status" value="1"/>
</dbReference>
<dbReference type="GO" id="GO:0015031">
    <property type="term" value="P:protein transport"/>
    <property type="evidence" value="ECO:0007669"/>
    <property type="project" value="UniProtKB-KW"/>
</dbReference>
<dbReference type="Pfam" id="PF03412">
    <property type="entry name" value="Peptidase_C39"/>
    <property type="match status" value="1"/>
</dbReference>
<reference evidence="15 16" key="1">
    <citation type="submission" date="2019-08" db="EMBL/GenBank/DDBJ databases">
        <title>In-depth cultivation of the pig gut microbiome towards novel bacterial diversity and tailored functional studies.</title>
        <authorList>
            <person name="Wylensek D."/>
            <person name="Hitch T.C.A."/>
            <person name="Clavel T."/>
        </authorList>
    </citation>
    <scope>NUCLEOTIDE SEQUENCE [LARGE SCALE GENOMIC DNA]</scope>
    <source>
        <strain evidence="15 16">Oil-RF-744-WCA-WT-10</strain>
    </source>
</reference>
<dbReference type="InterPro" id="IPR036640">
    <property type="entry name" value="ABC1_TM_sf"/>
</dbReference>
<dbReference type="Gene3D" id="1.20.1560.10">
    <property type="entry name" value="ABC transporter type 1, transmembrane domain"/>
    <property type="match status" value="1"/>
</dbReference>
<protein>
    <submittedName>
        <fullName evidence="15">Peptidase domain-containing ABC transporter</fullName>
    </submittedName>
</protein>
<evidence type="ECO:0000256" key="4">
    <source>
        <dbReference type="ARBA" id="ARBA00022692"/>
    </source>
</evidence>
<dbReference type="InterPro" id="IPR039421">
    <property type="entry name" value="Type_1_exporter"/>
</dbReference>
<dbReference type="SMART" id="SM00382">
    <property type="entry name" value="AAA"/>
    <property type="match status" value="1"/>
</dbReference>
<feature type="domain" description="ABC transporter" evidence="12">
    <location>
        <begin position="495"/>
        <end position="731"/>
    </location>
</feature>
<evidence type="ECO:0000256" key="6">
    <source>
        <dbReference type="ARBA" id="ARBA00022840"/>
    </source>
</evidence>
<keyword evidence="5" id="KW-0547">Nucleotide-binding</keyword>
<keyword evidence="7" id="KW-0653">Protein transport</keyword>
<feature type="transmembrane region" description="Helical" evidence="11">
    <location>
        <begin position="217"/>
        <end position="235"/>
    </location>
</feature>
<keyword evidence="10" id="KW-0080">Bacteriocin transport</keyword>
<keyword evidence="16" id="KW-1185">Reference proteome</keyword>
<evidence type="ECO:0000256" key="9">
    <source>
        <dbReference type="ARBA" id="ARBA00023136"/>
    </source>
</evidence>
<dbReference type="GO" id="GO:0006508">
    <property type="term" value="P:proteolysis"/>
    <property type="evidence" value="ECO:0007669"/>
    <property type="project" value="InterPro"/>
</dbReference>
<evidence type="ECO:0000256" key="11">
    <source>
        <dbReference type="SAM" id="Phobius"/>
    </source>
</evidence>
<dbReference type="PANTHER" id="PTHR24221">
    <property type="entry name" value="ATP-BINDING CASSETTE SUB-FAMILY B"/>
    <property type="match status" value="1"/>
</dbReference>
<dbReference type="FunFam" id="3.40.50.300:FF:000221">
    <property type="entry name" value="Multidrug ABC transporter ATP-binding protein"/>
    <property type="match status" value="1"/>
</dbReference>
<dbReference type="Proteomes" id="UP000483362">
    <property type="component" value="Unassembled WGS sequence"/>
</dbReference>
<comment type="caution">
    <text evidence="15">The sequence shown here is derived from an EMBL/GenBank/DDBJ whole genome shotgun (WGS) entry which is preliminary data.</text>
</comment>
<dbReference type="SUPFAM" id="SSF90123">
    <property type="entry name" value="ABC transporter transmembrane region"/>
    <property type="match status" value="1"/>
</dbReference>
<dbReference type="EMBL" id="VULT01000008">
    <property type="protein sequence ID" value="MSS17380.1"/>
    <property type="molecule type" value="Genomic_DNA"/>
</dbReference>
<proteinExistence type="predicted"/>
<keyword evidence="9 11" id="KW-0472">Membrane</keyword>
<feature type="transmembrane region" description="Helical" evidence="11">
    <location>
        <begin position="322"/>
        <end position="339"/>
    </location>
</feature>
<dbReference type="SUPFAM" id="SSF52540">
    <property type="entry name" value="P-loop containing nucleoside triphosphate hydrolases"/>
    <property type="match status" value="1"/>
</dbReference>
<dbReference type="GO" id="GO:0016887">
    <property type="term" value="F:ATP hydrolysis activity"/>
    <property type="evidence" value="ECO:0007669"/>
    <property type="project" value="InterPro"/>
</dbReference>
<evidence type="ECO:0000256" key="3">
    <source>
        <dbReference type="ARBA" id="ARBA00022475"/>
    </source>
</evidence>
<dbReference type="Pfam" id="PF00664">
    <property type="entry name" value="ABC_membrane"/>
    <property type="match status" value="1"/>
</dbReference>
<dbReference type="GO" id="GO:0005524">
    <property type="term" value="F:ATP binding"/>
    <property type="evidence" value="ECO:0007669"/>
    <property type="project" value="UniProtKB-KW"/>
</dbReference>
<comment type="subcellular location">
    <subcellularLocation>
        <location evidence="1">Cell membrane</location>
        <topology evidence="1">Multi-pass membrane protein</topology>
    </subcellularLocation>
</comment>
<accession>A0A6L5XAH5</accession>
<keyword evidence="3" id="KW-1003">Cell membrane</keyword>
<evidence type="ECO:0000256" key="5">
    <source>
        <dbReference type="ARBA" id="ARBA00022741"/>
    </source>
</evidence>
<dbReference type="PROSITE" id="PS50929">
    <property type="entry name" value="ABC_TM1F"/>
    <property type="match status" value="1"/>
</dbReference>
<keyword evidence="6" id="KW-0067">ATP-binding</keyword>
<keyword evidence="8 11" id="KW-1133">Transmembrane helix</keyword>
<evidence type="ECO:0000256" key="7">
    <source>
        <dbReference type="ARBA" id="ARBA00022927"/>
    </source>
</evidence>
<dbReference type="PROSITE" id="PS00211">
    <property type="entry name" value="ABC_TRANSPORTER_1"/>
    <property type="match status" value="1"/>
</dbReference>
<dbReference type="InterPro" id="IPR003439">
    <property type="entry name" value="ABC_transporter-like_ATP-bd"/>
</dbReference>
<evidence type="ECO:0000313" key="15">
    <source>
        <dbReference type="EMBL" id="MSS17380.1"/>
    </source>
</evidence>
<dbReference type="GO" id="GO:0008233">
    <property type="term" value="F:peptidase activity"/>
    <property type="evidence" value="ECO:0007669"/>
    <property type="project" value="InterPro"/>
</dbReference>
<dbReference type="InterPro" id="IPR005074">
    <property type="entry name" value="Peptidase_C39"/>
</dbReference>
<dbReference type="RefSeq" id="WP_154326723.1">
    <property type="nucleotide sequence ID" value="NZ_CP045696.1"/>
</dbReference>
<evidence type="ECO:0000259" key="13">
    <source>
        <dbReference type="PROSITE" id="PS50929"/>
    </source>
</evidence>
<name>A0A6L5XAH5_9BACT</name>
<dbReference type="Pfam" id="PF00005">
    <property type="entry name" value="ABC_tran"/>
    <property type="match status" value="1"/>
</dbReference>
<evidence type="ECO:0000256" key="10">
    <source>
        <dbReference type="ARBA" id="ARBA00043264"/>
    </source>
</evidence>
<dbReference type="PROSITE" id="PS50893">
    <property type="entry name" value="ABC_TRANSPORTER_2"/>
    <property type="match status" value="1"/>
</dbReference>
<keyword evidence="2" id="KW-0813">Transport</keyword>
<dbReference type="InterPro" id="IPR017871">
    <property type="entry name" value="ABC_transporter-like_CS"/>
</dbReference>
<organism evidence="15 16">
    <name type="scientific">Sodaliphilus pleomorphus</name>
    <dbReference type="NCBI Taxonomy" id="2606626"/>
    <lineage>
        <taxon>Bacteria</taxon>
        <taxon>Pseudomonadati</taxon>
        <taxon>Bacteroidota</taxon>
        <taxon>Bacteroidia</taxon>
        <taxon>Bacteroidales</taxon>
        <taxon>Muribaculaceae</taxon>
        <taxon>Sodaliphilus</taxon>
    </lineage>
</organism>
<evidence type="ECO:0000256" key="8">
    <source>
        <dbReference type="ARBA" id="ARBA00022989"/>
    </source>
</evidence>
<evidence type="ECO:0000259" key="12">
    <source>
        <dbReference type="PROSITE" id="PS50893"/>
    </source>
</evidence>
<keyword evidence="4 11" id="KW-0812">Transmembrane</keyword>
<dbReference type="InterPro" id="IPR011527">
    <property type="entry name" value="ABC1_TM_dom"/>
</dbReference>
<dbReference type="Gene3D" id="3.90.70.10">
    <property type="entry name" value="Cysteine proteinases"/>
    <property type="match status" value="1"/>
</dbReference>
<dbReference type="Gene3D" id="3.40.50.300">
    <property type="entry name" value="P-loop containing nucleotide triphosphate hydrolases"/>
    <property type="match status" value="1"/>
</dbReference>
<dbReference type="GO" id="GO:0140359">
    <property type="term" value="F:ABC-type transporter activity"/>
    <property type="evidence" value="ECO:0007669"/>
    <property type="project" value="InterPro"/>
</dbReference>
<dbReference type="InterPro" id="IPR003593">
    <property type="entry name" value="AAA+_ATPase"/>
</dbReference>
<dbReference type="AlphaFoldDB" id="A0A6L5XAH5"/>
<dbReference type="GO" id="GO:0034040">
    <property type="term" value="F:ATPase-coupled lipid transmembrane transporter activity"/>
    <property type="evidence" value="ECO:0007669"/>
    <property type="project" value="TreeGrafter"/>
</dbReference>
<evidence type="ECO:0000259" key="14">
    <source>
        <dbReference type="PROSITE" id="PS50990"/>
    </source>
</evidence>
<gene>
    <name evidence="15" type="ORF">FYJ29_06350</name>
</gene>
<dbReference type="InterPro" id="IPR027417">
    <property type="entry name" value="P-loop_NTPase"/>
</dbReference>
<dbReference type="GO" id="GO:0005886">
    <property type="term" value="C:plasma membrane"/>
    <property type="evidence" value="ECO:0007669"/>
    <property type="project" value="UniProtKB-SubCell"/>
</dbReference>
<sequence length="737" mass="84130">MKLRDRKSTRHFKVFWQVESTDCGPACLQMICNYWGRTYSQQCIKQGISISRIGVTLGDIKRRSEELGFNTAVVKATADQLQKIPFPVILHWRGNHFVVLYCVRLKKNKQAEFMIADPSIGKIKFQEKEFIQSWQNGESEGFAILLKPSERFFTTKIEEEKTDWSIAKTILKQYVSQKLKVILALSLLILSMFSGWMIPYIYQLVIDKGVIGRNIDVTWQLFMVQLSFFVGYVFSNTLSSLVMSKVNFLVGITYIESLLRKLMHLPMKYFDTKLNTEFMQRLDDFNSVRSFFTDNLINLGFSLINALVYLTFLAYYSLVATVTFLIVSIIGIIWNVYFLHERKFIDYSLFVEQARNRNLLYEILNGMPDIKVNNAQYKQTEVWKNNQQLINSLMIRQLGLNFKQSGGVQLINKLRDIAILCLCGILTIRGELTLGVMMSVSYILGQLVTPVSQFQSLANSIQQVKISVNRLSEVQRKKEENSDGELVNNQLRYNIIIDSITFKYEGSFCPYVFNNLSISLPENKVTAIVGNSGSGKSTLIKLILGFYEPQKGEILVNGAPLNTLNIDIWRSVCGVVLQDGRIFSGTVAENIALGDSCINMDKVKSSAKLSCINDFIEKQPGQYDMKIGPSGIELSQGQKQRILIARAVYKDPKLLIFDEATSSLDTVNERRIMDNLEDFFKNRTVIVVAHRLSTVVNADNIVFLENGMIAEQGTHQQLVDRKGKYYELIKNQLELES</sequence>
<evidence type="ECO:0000256" key="2">
    <source>
        <dbReference type="ARBA" id="ARBA00022448"/>
    </source>
</evidence>
<feature type="domain" description="Peptidase C39" evidence="14">
    <location>
        <begin position="17"/>
        <end position="141"/>
    </location>
</feature>
<evidence type="ECO:0000313" key="16">
    <source>
        <dbReference type="Proteomes" id="UP000483362"/>
    </source>
</evidence>
<dbReference type="GO" id="GO:0043213">
    <property type="term" value="P:bacteriocin transport"/>
    <property type="evidence" value="ECO:0007669"/>
    <property type="project" value="UniProtKB-KW"/>
</dbReference>
<dbReference type="PANTHER" id="PTHR24221:SF654">
    <property type="entry name" value="ATP-BINDING CASSETTE SUB-FAMILY B MEMBER 6"/>
    <property type="match status" value="1"/>
</dbReference>
<feature type="domain" description="ABC transmembrane type-1" evidence="13">
    <location>
        <begin position="182"/>
        <end position="463"/>
    </location>
</feature>